<dbReference type="GO" id="GO:0016787">
    <property type="term" value="F:hydrolase activity"/>
    <property type="evidence" value="ECO:0007669"/>
    <property type="project" value="UniProtKB-KW"/>
</dbReference>
<dbReference type="RefSeq" id="WP_115730440.1">
    <property type="nucleotide sequence ID" value="NZ_BAAAVY010000010.1"/>
</dbReference>
<keyword evidence="5" id="KW-0378">Hydrolase</keyword>
<evidence type="ECO:0000259" key="8">
    <source>
        <dbReference type="Pfam" id="PF01850"/>
    </source>
</evidence>
<comment type="similarity">
    <text evidence="7">Belongs to the PINc/VapC protein family.</text>
</comment>
<sequence>MATLVDTNILVDIAVRDPVWVRWSRGQLEKARKRGSVIINQIVYSEFSIRYDSIDAVDLALPEDDFRREGLPWDAAFAASRAFQLYRRRGGPQEKILPDFLIGAHAAIRGYAVLTRDPDGYRTYFPDLEIIAPDTHP</sequence>
<dbReference type="InterPro" id="IPR002716">
    <property type="entry name" value="PIN_dom"/>
</dbReference>
<dbReference type="CDD" id="cd09854">
    <property type="entry name" value="PIN_VapC-like"/>
    <property type="match status" value="1"/>
</dbReference>
<dbReference type="PANTHER" id="PTHR33653:SF1">
    <property type="entry name" value="RIBONUCLEASE VAPC2"/>
    <property type="match status" value="1"/>
</dbReference>
<dbReference type="InterPro" id="IPR050556">
    <property type="entry name" value="Type_II_TA_system_RNase"/>
</dbReference>
<name>A0A380WG99_AMIAI</name>
<evidence type="ECO:0000256" key="5">
    <source>
        <dbReference type="ARBA" id="ARBA00022801"/>
    </source>
</evidence>
<dbReference type="Proteomes" id="UP000254701">
    <property type="component" value="Unassembled WGS sequence"/>
</dbReference>
<evidence type="ECO:0000256" key="7">
    <source>
        <dbReference type="ARBA" id="ARBA00038093"/>
    </source>
</evidence>
<feature type="domain" description="PIN" evidence="8">
    <location>
        <begin position="4"/>
        <end position="124"/>
    </location>
</feature>
<dbReference type="Gene3D" id="3.40.50.1010">
    <property type="entry name" value="5'-nuclease"/>
    <property type="match status" value="1"/>
</dbReference>
<dbReference type="InterPro" id="IPR029060">
    <property type="entry name" value="PIN-like_dom_sf"/>
</dbReference>
<dbReference type="SUPFAM" id="SSF88723">
    <property type="entry name" value="PIN domain-like"/>
    <property type="match status" value="1"/>
</dbReference>
<proteinExistence type="inferred from homology"/>
<evidence type="ECO:0000256" key="1">
    <source>
        <dbReference type="ARBA" id="ARBA00001946"/>
    </source>
</evidence>
<organism evidence="9 10">
    <name type="scientific">Aminobacter aminovorans</name>
    <name type="common">Chelatobacter heintzii</name>
    <dbReference type="NCBI Taxonomy" id="83263"/>
    <lineage>
        <taxon>Bacteria</taxon>
        <taxon>Pseudomonadati</taxon>
        <taxon>Pseudomonadota</taxon>
        <taxon>Alphaproteobacteria</taxon>
        <taxon>Hyphomicrobiales</taxon>
        <taxon>Phyllobacteriaceae</taxon>
        <taxon>Aminobacter</taxon>
    </lineage>
</organism>
<evidence type="ECO:0000256" key="4">
    <source>
        <dbReference type="ARBA" id="ARBA00022723"/>
    </source>
</evidence>
<evidence type="ECO:0000256" key="2">
    <source>
        <dbReference type="ARBA" id="ARBA00022649"/>
    </source>
</evidence>
<dbReference type="GO" id="GO:0046872">
    <property type="term" value="F:metal ion binding"/>
    <property type="evidence" value="ECO:0007669"/>
    <property type="project" value="UniProtKB-KW"/>
</dbReference>
<dbReference type="PANTHER" id="PTHR33653">
    <property type="entry name" value="RIBONUCLEASE VAPC2"/>
    <property type="match status" value="1"/>
</dbReference>
<dbReference type="EMBL" id="UFSM01000001">
    <property type="protein sequence ID" value="SUU88027.1"/>
    <property type="molecule type" value="Genomic_DNA"/>
</dbReference>
<accession>A0A380WG99</accession>
<evidence type="ECO:0000256" key="6">
    <source>
        <dbReference type="ARBA" id="ARBA00022842"/>
    </source>
</evidence>
<keyword evidence="3" id="KW-0540">Nuclease</keyword>
<keyword evidence="6" id="KW-0460">Magnesium</keyword>
<keyword evidence="4" id="KW-0479">Metal-binding</keyword>
<dbReference type="GO" id="GO:0004518">
    <property type="term" value="F:nuclease activity"/>
    <property type="evidence" value="ECO:0007669"/>
    <property type="project" value="UniProtKB-KW"/>
</dbReference>
<gene>
    <name evidence="9" type="ORF">NCTC10684_01233</name>
</gene>
<comment type="cofactor">
    <cofactor evidence="1">
        <name>Mg(2+)</name>
        <dbReference type="ChEBI" id="CHEBI:18420"/>
    </cofactor>
</comment>
<dbReference type="OrthoDB" id="9800524at2"/>
<reference evidence="9 10" key="1">
    <citation type="submission" date="2018-06" db="EMBL/GenBank/DDBJ databases">
        <authorList>
            <consortium name="Pathogen Informatics"/>
            <person name="Doyle S."/>
        </authorList>
    </citation>
    <scope>NUCLEOTIDE SEQUENCE [LARGE SCALE GENOMIC DNA]</scope>
    <source>
        <strain evidence="9 10">NCTC10684</strain>
    </source>
</reference>
<protein>
    <submittedName>
        <fullName evidence="9">PIN domain</fullName>
    </submittedName>
</protein>
<keyword evidence="2" id="KW-1277">Toxin-antitoxin system</keyword>
<evidence type="ECO:0000313" key="9">
    <source>
        <dbReference type="EMBL" id="SUU88027.1"/>
    </source>
</evidence>
<evidence type="ECO:0000256" key="3">
    <source>
        <dbReference type="ARBA" id="ARBA00022722"/>
    </source>
</evidence>
<dbReference type="Pfam" id="PF01850">
    <property type="entry name" value="PIN"/>
    <property type="match status" value="1"/>
</dbReference>
<evidence type="ECO:0000313" key="10">
    <source>
        <dbReference type="Proteomes" id="UP000254701"/>
    </source>
</evidence>
<dbReference type="AlphaFoldDB" id="A0A380WG99"/>